<dbReference type="AlphaFoldDB" id="A0A4Q1C8U9"/>
<dbReference type="GO" id="GO:0005886">
    <property type="term" value="C:plasma membrane"/>
    <property type="evidence" value="ECO:0007669"/>
    <property type="project" value="UniProtKB-SubCell"/>
</dbReference>
<feature type="transmembrane region" description="Helical" evidence="8">
    <location>
        <begin position="231"/>
        <end position="249"/>
    </location>
</feature>
<comment type="subcellular location">
    <subcellularLocation>
        <location evidence="1">Cell membrane</location>
        <topology evidence="1">Multi-pass membrane protein</topology>
    </subcellularLocation>
</comment>
<keyword evidence="11" id="KW-1185">Reference proteome</keyword>
<keyword evidence="4 10" id="KW-0808">Transferase</keyword>
<dbReference type="GO" id="GO:0006493">
    <property type="term" value="P:protein O-linked glycosylation"/>
    <property type="evidence" value="ECO:0007669"/>
    <property type="project" value="InterPro"/>
</dbReference>
<name>A0A4Q1C8U9_9BACT</name>
<comment type="caution">
    <text evidence="10">The sequence shown here is derived from an EMBL/GenBank/DDBJ whole genome shotgun (WGS) entry which is preliminary data.</text>
</comment>
<feature type="transmembrane region" description="Helical" evidence="8">
    <location>
        <begin position="12"/>
        <end position="33"/>
    </location>
</feature>
<feature type="transmembrane region" description="Helical" evidence="8">
    <location>
        <begin position="180"/>
        <end position="204"/>
    </location>
</feature>
<dbReference type="Proteomes" id="UP000290218">
    <property type="component" value="Unassembled WGS sequence"/>
</dbReference>
<dbReference type="RefSeq" id="WP_129046654.1">
    <property type="nucleotide sequence ID" value="NZ_SDHX01000001.1"/>
</dbReference>
<dbReference type="GO" id="GO:0000030">
    <property type="term" value="F:mannosyltransferase activity"/>
    <property type="evidence" value="ECO:0007669"/>
    <property type="project" value="InterPro"/>
</dbReference>
<feature type="domain" description="ArnT-like N-terminal" evidence="9">
    <location>
        <begin position="68"/>
        <end position="219"/>
    </location>
</feature>
<keyword evidence="7 8" id="KW-0472">Membrane</keyword>
<accession>A0A4Q1C8U9</accession>
<organism evidence="10 11">
    <name type="scientific">Oleiharenicola lentus</name>
    <dbReference type="NCBI Taxonomy" id="2508720"/>
    <lineage>
        <taxon>Bacteria</taxon>
        <taxon>Pseudomonadati</taxon>
        <taxon>Verrucomicrobiota</taxon>
        <taxon>Opitutia</taxon>
        <taxon>Opitutales</taxon>
        <taxon>Opitutaceae</taxon>
        <taxon>Oleiharenicola</taxon>
    </lineage>
</organism>
<keyword evidence="5 8" id="KW-0812">Transmembrane</keyword>
<dbReference type="InterPro" id="IPR050297">
    <property type="entry name" value="LipidA_mod_glycosyltrf_83"/>
</dbReference>
<evidence type="ECO:0000256" key="7">
    <source>
        <dbReference type="ARBA" id="ARBA00023136"/>
    </source>
</evidence>
<evidence type="ECO:0000256" key="4">
    <source>
        <dbReference type="ARBA" id="ARBA00022679"/>
    </source>
</evidence>
<dbReference type="EMBL" id="SDHX01000001">
    <property type="protein sequence ID" value="RXK55290.1"/>
    <property type="molecule type" value="Genomic_DNA"/>
</dbReference>
<protein>
    <submittedName>
        <fullName evidence="10">Phospholipid carrier-dependent glycosyltransferase</fullName>
    </submittedName>
</protein>
<keyword evidence="3" id="KW-0328">Glycosyltransferase</keyword>
<feature type="transmembrane region" description="Helical" evidence="8">
    <location>
        <begin position="101"/>
        <end position="122"/>
    </location>
</feature>
<keyword evidence="6 8" id="KW-1133">Transmembrane helix</keyword>
<evidence type="ECO:0000256" key="6">
    <source>
        <dbReference type="ARBA" id="ARBA00022989"/>
    </source>
</evidence>
<dbReference type="PANTHER" id="PTHR33908">
    <property type="entry name" value="MANNOSYLTRANSFERASE YKCB-RELATED"/>
    <property type="match status" value="1"/>
</dbReference>
<gene>
    <name evidence="10" type="ORF">ESB00_05165</name>
</gene>
<reference evidence="10 11" key="1">
    <citation type="submission" date="2019-01" db="EMBL/GenBank/DDBJ databases">
        <title>Lacunisphaera sp. strain TWA-58.</title>
        <authorList>
            <person name="Chen W.-M."/>
        </authorList>
    </citation>
    <scope>NUCLEOTIDE SEQUENCE [LARGE SCALE GENOMIC DNA]</scope>
    <source>
        <strain evidence="10 11">TWA-58</strain>
    </source>
</reference>
<dbReference type="GO" id="GO:0009103">
    <property type="term" value="P:lipopolysaccharide biosynthetic process"/>
    <property type="evidence" value="ECO:0007669"/>
    <property type="project" value="UniProtKB-ARBA"/>
</dbReference>
<feature type="transmembrane region" description="Helical" evidence="8">
    <location>
        <begin position="374"/>
        <end position="392"/>
    </location>
</feature>
<evidence type="ECO:0000256" key="2">
    <source>
        <dbReference type="ARBA" id="ARBA00022475"/>
    </source>
</evidence>
<dbReference type="GO" id="GO:0016763">
    <property type="term" value="F:pentosyltransferase activity"/>
    <property type="evidence" value="ECO:0007669"/>
    <property type="project" value="TreeGrafter"/>
</dbReference>
<dbReference type="OrthoDB" id="9809099at2"/>
<feature type="transmembrane region" description="Helical" evidence="8">
    <location>
        <begin position="156"/>
        <end position="173"/>
    </location>
</feature>
<feature type="transmembrane region" description="Helical" evidence="8">
    <location>
        <begin position="134"/>
        <end position="150"/>
    </location>
</feature>
<dbReference type="InterPro" id="IPR003342">
    <property type="entry name" value="ArnT-like_N"/>
</dbReference>
<proteinExistence type="predicted"/>
<evidence type="ECO:0000313" key="10">
    <source>
        <dbReference type="EMBL" id="RXK55290.1"/>
    </source>
</evidence>
<evidence type="ECO:0000256" key="5">
    <source>
        <dbReference type="ARBA" id="ARBA00022692"/>
    </source>
</evidence>
<dbReference type="Pfam" id="PF02366">
    <property type="entry name" value="PMT"/>
    <property type="match status" value="1"/>
</dbReference>
<sequence length="694" mass="78127">MVSPETSSKEARLWTGLLVAALIYSVCGIGYHWTMGFMSGHEFRQAHTAIVAHYIDQQDNFGLLYEVPIFGKPWVSLLLEVPIYEWAVVLLSRATGWPHVVAARTVTAACFYLTLPAVWLLLGRLGLPKPRRMLMLALVLCTPLYIYYSRAFLMDSMALMFSAWWLVAFVRAMERRSPAWLAAAVVTGTAAALIKSAVWAAWLVPGATYGAWLLGQDLRTRAGWKATLRTVAWGLATVVVGLVALRAWVAYTDPIKAAHASAWIFTSKNLTQGNWGLFELKALFSAELWKNLLHCWEQGIMSRWLVFAYLGAGLLLPAVRWRVLGTAAPFFVAQAMFPFAYAYQDYYFYACAVFLVVGLGYTLLGLVDSRLPRWVVGVLVLVPFAGQVRAYWQDYRVGQSTWHQGGYSFTELLRDYTPENTVLIVAGADWSAVTPLYAQRRALMIRNGLEHDRAYLERAFKDLEGEEVSALIVFNELRQNRAFINMAASRFDIDTSQPTVSFHTADIYASRTYSKSLQLILQSTRKYPQLTLPPGALSTEPVKGLITFPPEMARSSFPNLSPAPYQANFQFGLDWLTHGRIAVLSAHPDADLWIEPPAGAREIRWSFGIFAGAYEKPEARTDGVEFNIYAEQPDGQTRRLYRRVLDPGRVVNDRGDQHAVISYTPQPGDKLRFSTRPYETTAFDWAYLIKIEVK</sequence>
<evidence type="ECO:0000256" key="8">
    <source>
        <dbReference type="SAM" id="Phobius"/>
    </source>
</evidence>
<feature type="transmembrane region" description="Helical" evidence="8">
    <location>
        <begin position="346"/>
        <end position="367"/>
    </location>
</feature>
<evidence type="ECO:0000259" key="9">
    <source>
        <dbReference type="Pfam" id="PF02366"/>
    </source>
</evidence>
<dbReference type="PANTHER" id="PTHR33908:SF11">
    <property type="entry name" value="MEMBRANE PROTEIN"/>
    <property type="match status" value="1"/>
</dbReference>
<evidence type="ECO:0000256" key="1">
    <source>
        <dbReference type="ARBA" id="ARBA00004651"/>
    </source>
</evidence>
<evidence type="ECO:0000256" key="3">
    <source>
        <dbReference type="ARBA" id="ARBA00022676"/>
    </source>
</evidence>
<evidence type="ECO:0000313" key="11">
    <source>
        <dbReference type="Proteomes" id="UP000290218"/>
    </source>
</evidence>
<keyword evidence="2" id="KW-1003">Cell membrane</keyword>
<feature type="transmembrane region" description="Helical" evidence="8">
    <location>
        <begin position="304"/>
        <end position="323"/>
    </location>
</feature>